<dbReference type="AlphaFoldDB" id="W1XHF5"/>
<keyword evidence="1" id="KW-0808">Transferase</keyword>
<sequence length="32" mass="3697">DPALAAKLSQEAIKVRDKFPLYKIAKRWLDVL</sequence>
<comment type="caution">
    <text evidence="1">The sequence shown here is derived from an EMBL/GenBank/DDBJ whole genome shotgun (WGS) entry which is preliminary data.</text>
</comment>
<feature type="non-terminal residue" evidence="1">
    <location>
        <position position="1"/>
    </location>
</feature>
<protein>
    <submittedName>
        <fullName evidence="1">Glycosyl transferase group 1</fullName>
    </submittedName>
</protein>
<organism evidence="1">
    <name type="scientific">human gut metagenome</name>
    <dbReference type="NCBI Taxonomy" id="408170"/>
    <lineage>
        <taxon>unclassified sequences</taxon>
        <taxon>metagenomes</taxon>
        <taxon>organismal metagenomes</taxon>
    </lineage>
</organism>
<evidence type="ECO:0000313" key="1">
    <source>
        <dbReference type="EMBL" id="ETJ29712.1"/>
    </source>
</evidence>
<name>W1XHF5_9ZZZZ</name>
<gene>
    <name evidence="1" type="ORF">Q604_UNBC15765G0001</name>
</gene>
<dbReference type="GO" id="GO:0016740">
    <property type="term" value="F:transferase activity"/>
    <property type="evidence" value="ECO:0007669"/>
    <property type="project" value="UniProtKB-KW"/>
</dbReference>
<proteinExistence type="predicted"/>
<dbReference type="EMBL" id="AZMM01015765">
    <property type="protein sequence ID" value="ETJ29712.1"/>
    <property type="molecule type" value="Genomic_DNA"/>
</dbReference>
<accession>W1XHF5</accession>
<reference evidence="1" key="1">
    <citation type="submission" date="2013-12" db="EMBL/GenBank/DDBJ databases">
        <title>A Varibaculum cambriense genome reconstructed from a premature infant gut community with otherwise low bacterial novelty that shifts toward anaerobic metabolism during the third week of life.</title>
        <authorList>
            <person name="Brown C.T."/>
            <person name="Sharon I."/>
            <person name="Thomas B.C."/>
            <person name="Castelle C.J."/>
            <person name="Morowitz M.J."/>
            <person name="Banfield J.F."/>
        </authorList>
    </citation>
    <scope>NUCLEOTIDE SEQUENCE</scope>
</reference>